<feature type="compositionally biased region" description="Low complexity" evidence="1">
    <location>
        <begin position="8"/>
        <end position="25"/>
    </location>
</feature>
<evidence type="ECO:0000256" key="1">
    <source>
        <dbReference type="SAM" id="MobiDB-lite"/>
    </source>
</evidence>
<dbReference type="Proteomes" id="UP000292957">
    <property type="component" value="Unassembled WGS sequence"/>
</dbReference>
<gene>
    <name evidence="2" type="ORF">BD311DRAFT_697252</name>
</gene>
<feature type="non-terminal residue" evidence="2">
    <location>
        <position position="473"/>
    </location>
</feature>
<feature type="compositionally biased region" description="Basic and acidic residues" evidence="1">
    <location>
        <begin position="319"/>
        <end position="328"/>
    </location>
</feature>
<feature type="compositionally biased region" description="Basic and acidic residues" evidence="1">
    <location>
        <begin position="336"/>
        <end position="348"/>
    </location>
</feature>
<feature type="region of interest" description="Disordered" evidence="1">
    <location>
        <begin position="1"/>
        <end position="92"/>
    </location>
</feature>
<dbReference type="EMBL" id="ML143436">
    <property type="protein sequence ID" value="TBU27118.1"/>
    <property type="molecule type" value="Genomic_DNA"/>
</dbReference>
<reference evidence="2" key="1">
    <citation type="submission" date="2019-01" db="EMBL/GenBank/DDBJ databases">
        <title>Draft genome sequences of three monokaryotic isolates of the white-rot basidiomycete fungus Dichomitus squalens.</title>
        <authorList>
            <consortium name="DOE Joint Genome Institute"/>
            <person name="Lopez S.C."/>
            <person name="Andreopoulos B."/>
            <person name="Pangilinan J."/>
            <person name="Lipzen A."/>
            <person name="Riley R."/>
            <person name="Ahrendt S."/>
            <person name="Ng V."/>
            <person name="Barry K."/>
            <person name="Daum C."/>
            <person name="Grigoriev I.V."/>
            <person name="Hilden K.S."/>
            <person name="Makela M.R."/>
            <person name="de Vries R.P."/>
        </authorList>
    </citation>
    <scope>NUCLEOTIDE SEQUENCE [LARGE SCALE GENOMIC DNA]</scope>
    <source>
        <strain evidence="2">OM18370.1</strain>
    </source>
</reference>
<feature type="compositionally biased region" description="Basic and acidic residues" evidence="1">
    <location>
        <begin position="375"/>
        <end position="402"/>
    </location>
</feature>
<sequence>MPRRKKAQLAAAARAQAGLARAHQAPQMQAQARIPSVEPLSEDAIASAPSHDPFEDPDVPEYPRNLPVVNPPAEEGFPGDAGRGDQSGEESVEELKGDELLKNLENEAQSAYGRLTGLKSSQQWTQAENKIRGVRTGIASRTLRDNRQKAHTKEMTDAVIRDSYEARHFRAHFTRETPGTAEVLAVSLSEQAHLAGAMARQASDADFVRAQIPRGITCSACKGWTFAPPGVNAAAQGTLPARAREAIVWAVAAASHDSDTAFLNSTSTPGVRDELVGALNEPSAVPMGGEQVFRDVQHAWLASGSAPSRQLKRDALSARLDGGPDRVRARQSQDGAVERGREERRDEESGLPLRNRGRDEHRGLNGGLDCVELSQVRRDSAERDSIERDREDGGLDRVELRLSRQNAVERGGEDGGRGTPPGADLDFDGYLTDLSEDVEDALPEGMRQEQDDWYEDQSIPVAPHGVPPLPALP</sequence>
<organism evidence="2">
    <name type="scientific">Dichomitus squalens</name>
    <dbReference type="NCBI Taxonomy" id="114155"/>
    <lineage>
        <taxon>Eukaryota</taxon>
        <taxon>Fungi</taxon>
        <taxon>Dikarya</taxon>
        <taxon>Basidiomycota</taxon>
        <taxon>Agaricomycotina</taxon>
        <taxon>Agaricomycetes</taxon>
        <taxon>Polyporales</taxon>
        <taxon>Polyporaceae</taxon>
        <taxon>Dichomitus</taxon>
    </lineage>
</organism>
<dbReference type="AlphaFoldDB" id="A0A4Q9MK44"/>
<accession>A0A4Q9MK44</accession>
<name>A0A4Q9MK44_9APHY</name>
<feature type="region of interest" description="Disordered" evidence="1">
    <location>
        <begin position="319"/>
        <end position="473"/>
    </location>
</feature>
<protein>
    <submittedName>
        <fullName evidence="2">Uncharacterized protein</fullName>
    </submittedName>
</protein>
<evidence type="ECO:0000313" key="2">
    <source>
        <dbReference type="EMBL" id="TBU27118.1"/>
    </source>
</evidence>
<proteinExistence type="predicted"/>